<evidence type="ECO:0000313" key="2">
    <source>
        <dbReference type="Proteomes" id="UP000828390"/>
    </source>
</evidence>
<sequence>MLLTKKSSGSNTPDIIVTILLPPSRYKPSKTRKLCTDHLHTASWYSSAVIPLKASVHPEYILAIGSMAIGSVAK</sequence>
<name>A0A9D4S7N2_DREPO</name>
<organism evidence="1 2">
    <name type="scientific">Dreissena polymorpha</name>
    <name type="common">Zebra mussel</name>
    <name type="synonym">Mytilus polymorpha</name>
    <dbReference type="NCBI Taxonomy" id="45954"/>
    <lineage>
        <taxon>Eukaryota</taxon>
        <taxon>Metazoa</taxon>
        <taxon>Spiralia</taxon>
        <taxon>Lophotrochozoa</taxon>
        <taxon>Mollusca</taxon>
        <taxon>Bivalvia</taxon>
        <taxon>Autobranchia</taxon>
        <taxon>Heteroconchia</taxon>
        <taxon>Euheterodonta</taxon>
        <taxon>Imparidentia</taxon>
        <taxon>Neoheterodontei</taxon>
        <taxon>Myida</taxon>
        <taxon>Dreissenoidea</taxon>
        <taxon>Dreissenidae</taxon>
        <taxon>Dreissena</taxon>
    </lineage>
</organism>
<evidence type="ECO:0000313" key="1">
    <source>
        <dbReference type="EMBL" id="KAH3893503.1"/>
    </source>
</evidence>
<comment type="caution">
    <text evidence="1">The sequence shown here is derived from an EMBL/GenBank/DDBJ whole genome shotgun (WGS) entry which is preliminary data.</text>
</comment>
<dbReference type="EMBL" id="JAIWYP010000001">
    <property type="protein sequence ID" value="KAH3893503.1"/>
    <property type="molecule type" value="Genomic_DNA"/>
</dbReference>
<proteinExistence type="predicted"/>
<keyword evidence="2" id="KW-1185">Reference proteome</keyword>
<gene>
    <name evidence="1" type="ORF">DPMN_017650</name>
</gene>
<accession>A0A9D4S7N2</accession>
<protein>
    <submittedName>
        <fullName evidence="1">Uncharacterized protein</fullName>
    </submittedName>
</protein>
<dbReference type="Proteomes" id="UP000828390">
    <property type="component" value="Unassembled WGS sequence"/>
</dbReference>
<reference evidence="1" key="1">
    <citation type="journal article" date="2019" name="bioRxiv">
        <title>The Genome of the Zebra Mussel, Dreissena polymorpha: A Resource for Invasive Species Research.</title>
        <authorList>
            <person name="McCartney M.A."/>
            <person name="Auch B."/>
            <person name="Kono T."/>
            <person name="Mallez S."/>
            <person name="Zhang Y."/>
            <person name="Obille A."/>
            <person name="Becker A."/>
            <person name="Abrahante J.E."/>
            <person name="Garbe J."/>
            <person name="Badalamenti J.P."/>
            <person name="Herman A."/>
            <person name="Mangelson H."/>
            <person name="Liachko I."/>
            <person name="Sullivan S."/>
            <person name="Sone E.D."/>
            <person name="Koren S."/>
            <person name="Silverstein K.A.T."/>
            <person name="Beckman K.B."/>
            <person name="Gohl D.M."/>
        </authorList>
    </citation>
    <scope>NUCLEOTIDE SEQUENCE</scope>
    <source>
        <strain evidence="1">Duluth1</strain>
        <tissue evidence="1">Whole animal</tissue>
    </source>
</reference>
<dbReference type="AlphaFoldDB" id="A0A9D4S7N2"/>
<reference evidence="1" key="2">
    <citation type="submission" date="2020-11" db="EMBL/GenBank/DDBJ databases">
        <authorList>
            <person name="McCartney M.A."/>
            <person name="Auch B."/>
            <person name="Kono T."/>
            <person name="Mallez S."/>
            <person name="Becker A."/>
            <person name="Gohl D.M."/>
            <person name="Silverstein K.A.T."/>
            <person name="Koren S."/>
            <person name="Bechman K.B."/>
            <person name="Herman A."/>
            <person name="Abrahante J.E."/>
            <person name="Garbe J."/>
        </authorList>
    </citation>
    <scope>NUCLEOTIDE SEQUENCE</scope>
    <source>
        <strain evidence="1">Duluth1</strain>
        <tissue evidence="1">Whole animal</tissue>
    </source>
</reference>